<dbReference type="GO" id="GO:0045503">
    <property type="term" value="F:dynein light chain binding"/>
    <property type="evidence" value="ECO:0007669"/>
    <property type="project" value="TreeGrafter"/>
</dbReference>
<dbReference type="GO" id="GO:0010970">
    <property type="term" value="P:transport along microtubule"/>
    <property type="evidence" value="ECO:0007669"/>
    <property type="project" value="TreeGrafter"/>
</dbReference>
<name>A0A158PH90_ANGCS</name>
<evidence type="ECO:0000256" key="3">
    <source>
        <dbReference type="ARBA" id="ARBA00022574"/>
    </source>
</evidence>
<dbReference type="InterPro" id="IPR036322">
    <property type="entry name" value="WD40_repeat_dom_sf"/>
</dbReference>
<gene>
    <name evidence="6" type="ORF">ACOC_LOCUS6148</name>
</gene>
<dbReference type="InterPro" id="IPR050687">
    <property type="entry name" value="Dynein_IC"/>
</dbReference>
<evidence type="ECO:0000313" key="8">
    <source>
        <dbReference type="WBParaSite" id="ACOC_0000614701-mRNA-1"/>
    </source>
</evidence>
<dbReference type="GO" id="GO:0005737">
    <property type="term" value="C:cytoplasm"/>
    <property type="evidence" value="ECO:0007669"/>
    <property type="project" value="UniProtKB-SubCell"/>
</dbReference>
<dbReference type="GO" id="GO:0045504">
    <property type="term" value="F:dynein heavy chain binding"/>
    <property type="evidence" value="ECO:0007669"/>
    <property type="project" value="TreeGrafter"/>
</dbReference>
<evidence type="ECO:0000256" key="1">
    <source>
        <dbReference type="ARBA" id="ARBA00004496"/>
    </source>
</evidence>
<evidence type="ECO:0000256" key="2">
    <source>
        <dbReference type="ARBA" id="ARBA00022490"/>
    </source>
</evidence>
<feature type="compositionally biased region" description="Basic residues" evidence="5">
    <location>
        <begin position="26"/>
        <end position="40"/>
    </location>
</feature>
<evidence type="ECO:0000313" key="6">
    <source>
        <dbReference type="EMBL" id="VDM57733.1"/>
    </source>
</evidence>
<dbReference type="EMBL" id="UYYA01003923">
    <property type="protein sequence ID" value="VDM57733.1"/>
    <property type="molecule type" value="Genomic_DNA"/>
</dbReference>
<dbReference type="InterPro" id="IPR015943">
    <property type="entry name" value="WD40/YVTN_repeat-like_dom_sf"/>
</dbReference>
<feature type="region of interest" description="Disordered" evidence="5">
    <location>
        <begin position="25"/>
        <end position="53"/>
    </location>
</feature>
<feature type="compositionally biased region" description="Basic and acidic residues" evidence="5">
    <location>
        <begin position="80"/>
        <end position="91"/>
    </location>
</feature>
<dbReference type="SUPFAM" id="SSF50978">
    <property type="entry name" value="WD40 repeat-like"/>
    <property type="match status" value="1"/>
</dbReference>
<dbReference type="PANTHER" id="PTHR12442:SF45">
    <property type="entry name" value="WD REPEAT PROTEIN"/>
    <property type="match status" value="1"/>
</dbReference>
<organism evidence="8">
    <name type="scientific">Angiostrongylus costaricensis</name>
    <name type="common">Nematode worm</name>
    <dbReference type="NCBI Taxonomy" id="334426"/>
    <lineage>
        <taxon>Eukaryota</taxon>
        <taxon>Metazoa</taxon>
        <taxon>Ecdysozoa</taxon>
        <taxon>Nematoda</taxon>
        <taxon>Chromadorea</taxon>
        <taxon>Rhabditida</taxon>
        <taxon>Rhabditina</taxon>
        <taxon>Rhabditomorpha</taxon>
        <taxon>Strongyloidea</taxon>
        <taxon>Metastrongylidae</taxon>
        <taxon>Angiostrongylus</taxon>
    </lineage>
</organism>
<keyword evidence="3" id="KW-0853">WD repeat</keyword>
<dbReference type="Proteomes" id="UP000267027">
    <property type="component" value="Unassembled WGS sequence"/>
</dbReference>
<evidence type="ECO:0000256" key="4">
    <source>
        <dbReference type="ARBA" id="ARBA00022737"/>
    </source>
</evidence>
<reference evidence="8" key="1">
    <citation type="submission" date="2016-04" db="UniProtKB">
        <authorList>
            <consortium name="WormBaseParasite"/>
        </authorList>
    </citation>
    <scope>IDENTIFICATION</scope>
</reference>
<proteinExistence type="predicted"/>
<dbReference type="PANTHER" id="PTHR12442">
    <property type="entry name" value="DYNEIN INTERMEDIATE CHAIN"/>
    <property type="match status" value="1"/>
</dbReference>
<keyword evidence="7" id="KW-1185">Reference proteome</keyword>
<dbReference type="Gene3D" id="2.130.10.10">
    <property type="entry name" value="YVTN repeat-like/Quinoprotein amine dehydrogenase"/>
    <property type="match status" value="1"/>
</dbReference>
<keyword evidence="2" id="KW-0963">Cytoplasm</keyword>
<keyword evidence="4" id="KW-0677">Repeat</keyword>
<comment type="subcellular location">
    <subcellularLocation>
        <location evidence="1">Cytoplasm</location>
    </subcellularLocation>
</comment>
<accession>A0A158PH90</accession>
<dbReference type="AlphaFoldDB" id="A0A158PH90"/>
<dbReference type="WBParaSite" id="ACOC_0000614701-mRNA-1">
    <property type="protein sequence ID" value="ACOC_0000614701-mRNA-1"/>
    <property type="gene ID" value="ACOC_0000614701"/>
</dbReference>
<protein>
    <submittedName>
        <fullName evidence="8">WD_REPEATS_REGION domain-containing protein</fullName>
    </submittedName>
</protein>
<dbReference type="GO" id="GO:0005868">
    <property type="term" value="C:cytoplasmic dynein complex"/>
    <property type="evidence" value="ECO:0007669"/>
    <property type="project" value="TreeGrafter"/>
</dbReference>
<dbReference type="SMART" id="SM00320">
    <property type="entry name" value="WD40"/>
    <property type="match status" value="2"/>
</dbReference>
<evidence type="ECO:0000313" key="7">
    <source>
        <dbReference type="Proteomes" id="UP000267027"/>
    </source>
</evidence>
<reference evidence="6 7" key="2">
    <citation type="submission" date="2018-11" db="EMBL/GenBank/DDBJ databases">
        <authorList>
            <consortium name="Pathogen Informatics"/>
        </authorList>
    </citation>
    <scope>NUCLEOTIDE SEQUENCE [LARGE SCALE GENOMIC DNA]</scope>
    <source>
        <strain evidence="6 7">Costa Rica</strain>
    </source>
</reference>
<feature type="region of interest" description="Disordered" evidence="5">
    <location>
        <begin position="71"/>
        <end position="162"/>
    </location>
</feature>
<dbReference type="STRING" id="334426.A0A158PH90"/>
<evidence type="ECO:0000256" key="5">
    <source>
        <dbReference type="SAM" id="MobiDB-lite"/>
    </source>
</evidence>
<sequence length="567" mass="62749">AKIHGTLEGPLKVVLDKAFGEQFKNEKHKHSKLKGEKRRVRTPEESAEVTKSQLVDTESYEYVDDFEYEDEFEDEDGVDENSKFTHGKIDETSSNGILPVVPSLEQVHPGTEKPKSKSSTGVAEPIVEDTPLIRRLASRQEGRTLTQSPPVKPVASEKKNGYGWGTESGVHVDVNSQEDVNIAIFRENHLQNSRLKRFLETASQIREVEISLDITFLTMELGKTSTEVVQKVLVDSYAISVRCIVEHAFSRNSHKASRVTTITFNPNEPDLILVGFFVEESLAEDIVNRTLLVEYFMENDRPPKRLFSSEGEVTSTCYTNDNTTLIAGVSDGVVEVYDLLEPSTTFSYSLPWIDSPSNIPLRSPAYDSSFLSSTLSDGKAHPIIDVQVMEYELQSFCQVASLDQSGTISLWTVLRNSQGQPGVRPQSHLSLQLLALIRPDPFVMRLSSQPTPLLATCMVTRSHPPLFLVGFKGVHGEVLCARMSPFEGSLILVGLSTGSLAVYSIGHLNPIVVLTPPISSQKPAISVEWSPIASTVLYSLHGHIRLLVWDLSKGLVPQGVHDLSQQV</sequence>
<dbReference type="OrthoDB" id="5847969at2759"/>
<dbReference type="InterPro" id="IPR001680">
    <property type="entry name" value="WD40_rpt"/>
</dbReference>